<reference evidence="1" key="1">
    <citation type="submission" date="2023-04" db="EMBL/GenBank/DDBJ databases">
        <title>A chromosome-level genome assembly of the parasitoid wasp Eretmocerus hayati.</title>
        <authorList>
            <person name="Zhong Y."/>
            <person name="Liu S."/>
            <person name="Liu Y."/>
        </authorList>
    </citation>
    <scope>NUCLEOTIDE SEQUENCE</scope>
    <source>
        <strain evidence="1">ZJU_SS_LIU_2023</strain>
    </source>
</reference>
<sequence length="1163" mass="126830">MDIFHHILIICATQGYLLGKVAPIVTPRNITDPKDVTDGPLELDLAVEISIEISTPNCTKRARHSKPLPCANATSNYHVTECDNIQGLSSDIPKTAVPKMEQSVNVTPSYPLIKVESVPRSGTTISASSLDTGLKSNDNTGPNGNSNQESNVVTLSNINGGASPAHTLTQDPLFQMYRVTEGYSEKNMEIETISNTLGDIFETYSSTVRTDDTMRTEPLNLTDMILNSSSEVPRSGIEHEDSQFDLGNPTDRSLNNPNPTSATIVTDSGNIHDATKSTFDFAEKPTKNDDETTSLDQNKENGISTTASTPWDSTTREPTPNFPQEITTNKGTEVWTITGNSSPHPGALETTTLPSTMLSQQTQTTPLQSITPSSTQVFTSVPMARDVTRPRFNRKSIKNQITSQKVETTTISARNRPSKIFFRRKTSSPSPVPIATRKTRPHLYQKPTINPQTSSKTETTAMSTVTQSIPAFSDEKIHPLTSKPTFRNAKKPQSTQRPTFNQQTTLIFDTTRTSSNTESSEIFSTETTNPSTSTIVTSTTKEPHLFGKSTTNDNIIPRFETTTGSVETQSFPITSTERTETDATKSKPTGKSTTDQQTILESETTTTSSNIRSSDASSAAKVSPSSSTLITNGITRPLQTEKSMTNDINPNFETTTVGVDSQSPLISPIGRTNSPSSETDATIFKPTGKSTTDQQTILESETTTTSSNTRSSDASSAAKVSPTLSTVTTNSITKPFPTEKSMTSDRTDPKFETTTGSVDSQSPLISPTERANSPSSEVDATKFKPTKKPATDQENRPKIRIVMNRANSRSPIIKKINSPTTVAIASYATIPYTGQELTTNQYTIPKFDTTTTTNAESQSSTVFSTEEDIAPLTEIPTNDASKVDSNKTPAVNLEPLSGFLEEGSTNLPVPTQEQIHGRSSKTTSNPSETTISMKPTPTNRPNDLTPQEISSARMNPSIELQSTTEQASGIIVDENSSTLSELPITTPMEISPTPKPKKTLRSTTRATHVTQAHAEIPRSNRQSGEQSGRRLPDQSESNPPFSFPPVVNQNSELFVDSQGCIGYCDDSDPYLPNTDCRKFCRCAYGSTFLFKCPATLYYDPELNICNWPKRENYYTYCIGSEWHSETSSSGFGLDPRLQHNRKSRSSVSRKLSVPKKKELPDKG</sequence>
<proteinExistence type="predicted"/>
<name>A0ACC2NA31_9HYME</name>
<dbReference type="Proteomes" id="UP001239111">
    <property type="component" value="Chromosome 4"/>
</dbReference>
<gene>
    <name evidence="1" type="ORF">QAD02_008851</name>
</gene>
<protein>
    <submittedName>
        <fullName evidence="1">Uncharacterized protein</fullName>
    </submittedName>
</protein>
<dbReference type="EMBL" id="CM056744">
    <property type="protein sequence ID" value="KAJ8667189.1"/>
    <property type="molecule type" value="Genomic_DNA"/>
</dbReference>
<accession>A0ACC2NA31</accession>
<evidence type="ECO:0000313" key="1">
    <source>
        <dbReference type="EMBL" id="KAJ8667189.1"/>
    </source>
</evidence>
<keyword evidence="2" id="KW-1185">Reference proteome</keyword>
<organism evidence="1 2">
    <name type="scientific">Eretmocerus hayati</name>
    <dbReference type="NCBI Taxonomy" id="131215"/>
    <lineage>
        <taxon>Eukaryota</taxon>
        <taxon>Metazoa</taxon>
        <taxon>Ecdysozoa</taxon>
        <taxon>Arthropoda</taxon>
        <taxon>Hexapoda</taxon>
        <taxon>Insecta</taxon>
        <taxon>Pterygota</taxon>
        <taxon>Neoptera</taxon>
        <taxon>Endopterygota</taxon>
        <taxon>Hymenoptera</taxon>
        <taxon>Apocrita</taxon>
        <taxon>Proctotrupomorpha</taxon>
        <taxon>Chalcidoidea</taxon>
        <taxon>Aphelinidae</taxon>
        <taxon>Aphelininae</taxon>
        <taxon>Eretmocerus</taxon>
    </lineage>
</organism>
<evidence type="ECO:0000313" key="2">
    <source>
        <dbReference type="Proteomes" id="UP001239111"/>
    </source>
</evidence>
<comment type="caution">
    <text evidence="1">The sequence shown here is derived from an EMBL/GenBank/DDBJ whole genome shotgun (WGS) entry which is preliminary data.</text>
</comment>